<evidence type="ECO:0000256" key="9">
    <source>
        <dbReference type="ARBA" id="ARBA00023004"/>
    </source>
</evidence>
<dbReference type="PANTHER" id="PTHR35799">
    <property type="entry name" value="S-RIBOSYLHOMOCYSTEINE LYASE"/>
    <property type="match status" value="1"/>
</dbReference>
<gene>
    <name evidence="14 15" type="primary">luxS</name>
    <name evidence="15" type="ORF">K6Y31_15650</name>
</gene>
<evidence type="ECO:0000313" key="15">
    <source>
        <dbReference type="EMBL" id="MCE2596242.1"/>
    </source>
</evidence>
<comment type="cofactor">
    <cofactor evidence="14">
        <name>Fe cation</name>
        <dbReference type="ChEBI" id="CHEBI:24875"/>
    </cofactor>
    <text evidence="14">Binds 1 Fe cation per subunit.</text>
</comment>
<protein>
    <recommendedName>
        <fullName evidence="5 14">S-ribosylhomocysteine lyase</fullName>
        <ecNumber evidence="4 14">4.4.1.21</ecNumber>
    </recommendedName>
    <alternativeName>
        <fullName evidence="12 14">AI-2 synthesis protein</fullName>
    </alternativeName>
    <alternativeName>
        <fullName evidence="13 14">Autoinducer-2 production protein LuxS</fullName>
    </alternativeName>
</protein>
<evidence type="ECO:0000256" key="5">
    <source>
        <dbReference type="ARBA" id="ARBA00015130"/>
    </source>
</evidence>
<keyword evidence="10 14" id="KW-0456">Lyase</keyword>
<evidence type="ECO:0000256" key="2">
    <source>
        <dbReference type="ARBA" id="ARBA00007311"/>
    </source>
</evidence>
<feature type="binding site" evidence="14">
    <location>
        <position position="128"/>
    </location>
    <ligand>
        <name>Fe cation</name>
        <dbReference type="ChEBI" id="CHEBI:24875"/>
    </ligand>
</feature>
<organism evidence="15 16">
    <name type="scientific">Motilimonas cestriensis</name>
    <dbReference type="NCBI Taxonomy" id="2742685"/>
    <lineage>
        <taxon>Bacteria</taxon>
        <taxon>Pseudomonadati</taxon>
        <taxon>Pseudomonadota</taxon>
        <taxon>Gammaproteobacteria</taxon>
        <taxon>Alteromonadales</taxon>
        <taxon>Alteromonadales genera incertae sedis</taxon>
        <taxon>Motilimonas</taxon>
    </lineage>
</organism>
<keyword evidence="7 14" id="KW-0479">Metal-binding</keyword>
<evidence type="ECO:0000256" key="1">
    <source>
        <dbReference type="ARBA" id="ARBA00000297"/>
    </source>
</evidence>
<dbReference type="GO" id="GO:0043768">
    <property type="term" value="F:S-ribosylhomocysteine lyase activity"/>
    <property type="evidence" value="ECO:0007669"/>
    <property type="project" value="UniProtKB-EC"/>
</dbReference>
<evidence type="ECO:0000256" key="6">
    <source>
        <dbReference type="ARBA" id="ARBA00022654"/>
    </source>
</evidence>
<evidence type="ECO:0000256" key="3">
    <source>
        <dbReference type="ARBA" id="ARBA00011738"/>
    </source>
</evidence>
<evidence type="ECO:0000313" key="16">
    <source>
        <dbReference type="Proteomes" id="UP001201273"/>
    </source>
</evidence>
<comment type="function">
    <text evidence="11 14">Involved in the synthesis of autoinducer 2 (AI-2) which is secreted by bacteria and is used to communicate both the cell density and the metabolic potential of the environment. The regulation of gene expression in response to changes in cell density is called quorum sensing. Catalyzes the transformation of S-ribosylhomocysteine (RHC) to homocysteine (HC) and 4,5-dihydroxy-2,3-pentadione (DPD).</text>
</comment>
<dbReference type="RefSeq" id="WP_233053889.1">
    <property type="nucleotide sequence ID" value="NZ_JAIMJA010000017.1"/>
</dbReference>
<sequence>MPLLDSFTVDHTKMNAPAVRVAKTMKTPGQDTITVFDLRFCVPNEELLSEKGIHTLEHLFAGFIRQHLNSDTVEIIDVSPMGCRTGFYMSLIGSPSEQTVADSWLAAMQDVLVVQSQDEIPELNEYQCGTFVMHSLDEAKAIAKTIIERGVGVNQNDELALPKELLEKL</sequence>
<comment type="caution">
    <text evidence="15">The sequence shown here is derived from an EMBL/GenBank/DDBJ whole genome shotgun (WGS) entry which is preliminary data.</text>
</comment>
<dbReference type="PIRSF" id="PIRSF006160">
    <property type="entry name" value="AI2"/>
    <property type="match status" value="1"/>
</dbReference>
<evidence type="ECO:0000256" key="11">
    <source>
        <dbReference type="ARBA" id="ARBA00024654"/>
    </source>
</evidence>
<comment type="similarity">
    <text evidence="2 14">Belongs to the LuxS family.</text>
</comment>
<feature type="binding site" evidence="14">
    <location>
        <position position="58"/>
    </location>
    <ligand>
        <name>Fe cation</name>
        <dbReference type="ChEBI" id="CHEBI:24875"/>
    </ligand>
</feature>
<evidence type="ECO:0000256" key="7">
    <source>
        <dbReference type="ARBA" id="ARBA00022723"/>
    </source>
</evidence>
<keyword evidence="9 14" id="KW-0408">Iron</keyword>
<keyword evidence="16" id="KW-1185">Reference proteome</keyword>
<dbReference type="InterPro" id="IPR011249">
    <property type="entry name" value="Metalloenz_LuxS/M16"/>
</dbReference>
<dbReference type="InterPro" id="IPR037005">
    <property type="entry name" value="LuxS_sf"/>
</dbReference>
<dbReference type="SUPFAM" id="SSF63411">
    <property type="entry name" value="LuxS/MPP-like metallohydrolase"/>
    <property type="match status" value="1"/>
</dbReference>
<dbReference type="HAMAP" id="MF_00091">
    <property type="entry name" value="LuxS"/>
    <property type="match status" value="1"/>
</dbReference>
<feature type="binding site" evidence="14">
    <location>
        <position position="54"/>
    </location>
    <ligand>
        <name>Fe cation</name>
        <dbReference type="ChEBI" id="CHEBI:24875"/>
    </ligand>
</feature>
<accession>A0ABS8WB54</accession>
<keyword evidence="6 14" id="KW-0673">Quorum sensing</keyword>
<evidence type="ECO:0000256" key="12">
    <source>
        <dbReference type="ARBA" id="ARBA00030600"/>
    </source>
</evidence>
<evidence type="ECO:0000256" key="8">
    <source>
        <dbReference type="ARBA" id="ARBA00022929"/>
    </source>
</evidence>
<dbReference type="InterPro" id="IPR003815">
    <property type="entry name" value="S-ribosylhomocysteinase"/>
</dbReference>
<dbReference type="PANTHER" id="PTHR35799:SF1">
    <property type="entry name" value="S-RIBOSYLHOMOCYSTEINE LYASE"/>
    <property type="match status" value="1"/>
</dbReference>
<dbReference type="EMBL" id="JAIMJA010000017">
    <property type="protein sequence ID" value="MCE2596242.1"/>
    <property type="molecule type" value="Genomic_DNA"/>
</dbReference>
<evidence type="ECO:0000256" key="10">
    <source>
        <dbReference type="ARBA" id="ARBA00023239"/>
    </source>
</evidence>
<name>A0ABS8WB54_9GAMM</name>
<keyword evidence="8 14" id="KW-0071">Autoinducer synthesis</keyword>
<evidence type="ECO:0000256" key="4">
    <source>
        <dbReference type="ARBA" id="ARBA00012240"/>
    </source>
</evidence>
<dbReference type="EC" id="4.4.1.21" evidence="4 14"/>
<comment type="catalytic activity">
    <reaction evidence="1 14">
        <text>S-(5-deoxy-D-ribos-5-yl)-L-homocysteine = (S)-4,5-dihydroxypentane-2,3-dione + L-homocysteine</text>
        <dbReference type="Rhea" id="RHEA:17753"/>
        <dbReference type="ChEBI" id="CHEBI:29484"/>
        <dbReference type="ChEBI" id="CHEBI:58195"/>
        <dbReference type="ChEBI" id="CHEBI:58199"/>
        <dbReference type="EC" id="4.4.1.21"/>
    </reaction>
</comment>
<evidence type="ECO:0000256" key="14">
    <source>
        <dbReference type="HAMAP-Rule" id="MF_00091"/>
    </source>
</evidence>
<dbReference type="NCBIfam" id="NF002602">
    <property type="entry name" value="PRK02260.1-2"/>
    <property type="match status" value="1"/>
</dbReference>
<proteinExistence type="inferred from homology"/>
<dbReference type="Proteomes" id="UP001201273">
    <property type="component" value="Unassembled WGS sequence"/>
</dbReference>
<comment type="subunit">
    <text evidence="3 14">Homodimer.</text>
</comment>
<evidence type="ECO:0000256" key="13">
    <source>
        <dbReference type="ARBA" id="ARBA00031777"/>
    </source>
</evidence>
<dbReference type="Gene3D" id="3.30.1360.80">
    <property type="entry name" value="S-ribosylhomocysteinase (LuxS)"/>
    <property type="match status" value="1"/>
</dbReference>
<dbReference type="Pfam" id="PF02664">
    <property type="entry name" value="LuxS"/>
    <property type="match status" value="1"/>
</dbReference>
<dbReference type="PRINTS" id="PR01487">
    <property type="entry name" value="LUXSPROTEIN"/>
</dbReference>
<reference evidence="15 16" key="1">
    <citation type="journal article" date="2022" name="Environ. Microbiol. Rep.">
        <title>Eco-phylogenetic analyses reveal divergent evolution of vitamin B12 metabolism in the marine bacterial family 'Psychromonadaceae'.</title>
        <authorList>
            <person name="Jin X."/>
            <person name="Yang Y."/>
            <person name="Cao H."/>
            <person name="Gao B."/>
            <person name="Zhao Z."/>
        </authorList>
    </citation>
    <scope>NUCLEOTIDE SEQUENCE [LARGE SCALE GENOMIC DNA]</scope>
    <source>
        <strain evidence="15 16">MKS20</strain>
    </source>
</reference>